<dbReference type="EMBL" id="CP005973">
    <property type="protein sequence ID" value="AJR05689.1"/>
    <property type="molecule type" value="Genomic_DNA"/>
</dbReference>
<dbReference type="Pfam" id="PF00196">
    <property type="entry name" value="GerE"/>
    <property type="match status" value="1"/>
</dbReference>
<dbReference type="InterPro" id="IPR005143">
    <property type="entry name" value="TF_LuxR_autoind-bd_dom"/>
</dbReference>
<dbReference type="HOGENOM" id="CLU_072786_7_0_6"/>
<dbReference type="STRING" id="658445.H744_1c0664"/>
<keyword evidence="2" id="KW-0238">DNA-binding</keyword>
<dbReference type="PROSITE" id="PS50043">
    <property type="entry name" value="HTH_LUXR_2"/>
    <property type="match status" value="1"/>
</dbReference>
<name>A0A0C5WKR1_9GAMM</name>
<dbReference type="InterPro" id="IPR000792">
    <property type="entry name" value="Tscrpt_reg_LuxR_C"/>
</dbReference>
<dbReference type="SUPFAM" id="SSF46894">
    <property type="entry name" value="C-terminal effector domain of the bipartite response regulators"/>
    <property type="match status" value="1"/>
</dbReference>
<dbReference type="Gene3D" id="3.30.450.80">
    <property type="entry name" value="Transcription factor LuxR-like, autoinducer-binding domain"/>
    <property type="match status" value="1"/>
</dbReference>
<dbReference type="PANTHER" id="PTHR44688:SF16">
    <property type="entry name" value="DNA-BINDING TRANSCRIPTIONAL ACTIVATOR DEVR_DOSR"/>
    <property type="match status" value="1"/>
</dbReference>
<evidence type="ECO:0000256" key="3">
    <source>
        <dbReference type="ARBA" id="ARBA00023163"/>
    </source>
</evidence>
<dbReference type="SUPFAM" id="SSF75516">
    <property type="entry name" value="Pheromone-binding domain of LuxR-like quorum-sensing transcription factors"/>
    <property type="match status" value="1"/>
</dbReference>
<proteinExistence type="predicted"/>
<gene>
    <name evidence="5" type="ORF">H744_1c0664</name>
</gene>
<dbReference type="CDD" id="cd06170">
    <property type="entry name" value="LuxR_C_like"/>
    <property type="match status" value="1"/>
</dbReference>
<keyword evidence="3" id="KW-0804">Transcription</keyword>
<evidence type="ECO:0000256" key="1">
    <source>
        <dbReference type="ARBA" id="ARBA00023015"/>
    </source>
</evidence>
<dbReference type="GO" id="GO:0003677">
    <property type="term" value="F:DNA binding"/>
    <property type="evidence" value="ECO:0007669"/>
    <property type="project" value="UniProtKB-KW"/>
</dbReference>
<dbReference type="PRINTS" id="PR00038">
    <property type="entry name" value="HTHLUXR"/>
</dbReference>
<dbReference type="Pfam" id="PF03472">
    <property type="entry name" value="Autoind_bind"/>
    <property type="match status" value="1"/>
</dbReference>
<feature type="domain" description="HTH luxR-type" evidence="4">
    <location>
        <begin position="177"/>
        <end position="242"/>
    </location>
</feature>
<keyword evidence="6" id="KW-1185">Reference proteome</keyword>
<accession>A0A0C5WKR1</accession>
<sequence length="259" mass="29177">MNAIILYKLISKLEKASSESELRSICEQLCKSTEIPFYLMGVISHKSLCNPNFNIITNHNTESIKAFYNKNKLAIDPIILKIMSQSSPVRWEKLLDNQPHKNKNFMQLVKDANELGLKNGLSIPFRSGKGEVGIMCLGVDNCTHASVKQLNKILPYAHTFSMHLFETFRSLLSIESVQEPETELTNREKECLFWVCEGKTTWEIAQILKITERTVGFHLNNSATKLGACNRQHTVAIAISKGLIQPKILDINIDIAASC</sequence>
<keyword evidence="1" id="KW-0805">Transcription regulation</keyword>
<dbReference type="PROSITE" id="PS00622">
    <property type="entry name" value="HTH_LUXR_1"/>
    <property type="match status" value="1"/>
</dbReference>
<dbReference type="InterPro" id="IPR016032">
    <property type="entry name" value="Sig_transdc_resp-reg_C-effctor"/>
</dbReference>
<evidence type="ECO:0000313" key="6">
    <source>
        <dbReference type="Proteomes" id="UP000032303"/>
    </source>
</evidence>
<reference evidence="5 6" key="1">
    <citation type="submission" date="2013-05" db="EMBL/GenBank/DDBJ databases">
        <title>Complete genome sequence of the lipase-producing bacterium Photobacterium gaetbulicola Gung47.</title>
        <authorList>
            <person name="Kim Y.-O."/>
        </authorList>
    </citation>
    <scope>NUCLEOTIDE SEQUENCE [LARGE SCALE GENOMIC DNA]</scope>
    <source>
        <strain evidence="5 6">Gung47</strain>
    </source>
</reference>
<dbReference type="PANTHER" id="PTHR44688">
    <property type="entry name" value="DNA-BINDING TRANSCRIPTIONAL ACTIVATOR DEVR_DOSR"/>
    <property type="match status" value="1"/>
</dbReference>
<dbReference type="PATRIC" id="fig|658445.3.peg.719"/>
<dbReference type="Gene3D" id="1.10.10.10">
    <property type="entry name" value="Winged helix-like DNA-binding domain superfamily/Winged helix DNA-binding domain"/>
    <property type="match status" value="1"/>
</dbReference>
<protein>
    <submittedName>
        <fullName evidence="5">Putative LuxR family transcriptional regulator</fullName>
    </submittedName>
</protein>
<dbReference type="GO" id="GO:0006355">
    <property type="term" value="P:regulation of DNA-templated transcription"/>
    <property type="evidence" value="ECO:0007669"/>
    <property type="project" value="InterPro"/>
</dbReference>
<dbReference type="KEGG" id="pgb:H744_1c0664"/>
<dbReference type="OrthoDB" id="9774661at2"/>
<evidence type="ECO:0000259" key="4">
    <source>
        <dbReference type="PROSITE" id="PS50043"/>
    </source>
</evidence>
<dbReference type="InterPro" id="IPR036388">
    <property type="entry name" value="WH-like_DNA-bd_sf"/>
</dbReference>
<dbReference type="InterPro" id="IPR036693">
    <property type="entry name" value="TF_LuxR_autoind-bd_dom_sf"/>
</dbReference>
<dbReference type="AlphaFoldDB" id="A0A0C5WKR1"/>
<organism evidence="5 6">
    <name type="scientific">Photobacterium gaetbulicola Gung47</name>
    <dbReference type="NCBI Taxonomy" id="658445"/>
    <lineage>
        <taxon>Bacteria</taxon>
        <taxon>Pseudomonadati</taxon>
        <taxon>Pseudomonadota</taxon>
        <taxon>Gammaproteobacteria</taxon>
        <taxon>Vibrionales</taxon>
        <taxon>Vibrionaceae</taxon>
        <taxon>Photobacterium</taxon>
    </lineage>
</organism>
<dbReference type="SMART" id="SM00421">
    <property type="entry name" value="HTH_LUXR"/>
    <property type="match status" value="1"/>
</dbReference>
<evidence type="ECO:0000256" key="2">
    <source>
        <dbReference type="ARBA" id="ARBA00023125"/>
    </source>
</evidence>
<evidence type="ECO:0000313" key="5">
    <source>
        <dbReference type="EMBL" id="AJR05689.1"/>
    </source>
</evidence>
<dbReference type="Proteomes" id="UP000032303">
    <property type="component" value="Chromosome 1"/>
</dbReference>